<keyword evidence="2" id="KW-1185">Reference proteome</keyword>
<dbReference type="Proteomes" id="UP000266673">
    <property type="component" value="Unassembled WGS sequence"/>
</dbReference>
<dbReference type="OrthoDB" id="2419640at2759"/>
<evidence type="ECO:0000313" key="1">
    <source>
        <dbReference type="EMBL" id="RIB10225.1"/>
    </source>
</evidence>
<sequence>MKTNSISLYGLIKIQETPFLQVKTNNKQTFLCDIKYLKYIRKYIWSTLKFGNNNYVYTTIDNKHVFFYRLIHSEWQIIDHINQDGLDNREYNLKESNKSKNAKNRKLCKGNNTGINDEQLKVFIKVTKFKIKLDKKLNNTSGTIQNQPHVYLKYI</sequence>
<proteinExistence type="predicted"/>
<evidence type="ECO:0008006" key="3">
    <source>
        <dbReference type="Google" id="ProtNLM"/>
    </source>
</evidence>
<dbReference type="InterPro" id="IPR044925">
    <property type="entry name" value="His-Me_finger_sf"/>
</dbReference>
<protein>
    <recommendedName>
        <fullName evidence="3">HNH nuclease domain-containing protein</fullName>
    </recommendedName>
</protein>
<organism evidence="1 2">
    <name type="scientific">Gigaspora rosea</name>
    <dbReference type="NCBI Taxonomy" id="44941"/>
    <lineage>
        <taxon>Eukaryota</taxon>
        <taxon>Fungi</taxon>
        <taxon>Fungi incertae sedis</taxon>
        <taxon>Mucoromycota</taxon>
        <taxon>Glomeromycotina</taxon>
        <taxon>Glomeromycetes</taxon>
        <taxon>Diversisporales</taxon>
        <taxon>Gigasporaceae</taxon>
        <taxon>Gigaspora</taxon>
    </lineage>
</organism>
<gene>
    <name evidence="1" type="ORF">C2G38_2206677</name>
</gene>
<dbReference type="SUPFAM" id="SSF54060">
    <property type="entry name" value="His-Me finger endonucleases"/>
    <property type="match status" value="1"/>
</dbReference>
<dbReference type="AlphaFoldDB" id="A0A397UIW3"/>
<reference evidence="1 2" key="1">
    <citation type="submission" date="2018-06" db="EMBL/GenBank/DDBJ databases">
        <title>Comparative genomics reveals the genomic features of Rhizophagus irregularis, R. cerebriforme, R. diaphanum and Gigaspora rosea, and their symbiotic lifestyle signature.</title>
        <authorList>
            <person name="Morin E."/>
            <person name="San Clemente H."/>
            <person name="Chen E.C.H."/>
            <person name="De La Providencia I."/>
            <person name="Hainaut M."/>
            <person name="Kuo A."/>
            <person name="Kohler A."/>
            <person name="Murat C."/>
            <person name="Tang N."/>
            <person name="Roy S."/>
            <person name="Loubradou J."/>
            <person name="Henrissat B."/>
            <person name="Grigoriev I.V."/>
            <person name="Corradi N."/>
            <person name="Roux C."/>
            <person name="Martin F.M."/>
        </authorList>
    </citation>
    <scope>NUCLEOTIDE SEQUENCE [LARGE SCALE GENOMIC DNA]</scope>
    <source>
        <strain evidence="1 2">DAOM 194757</strain>
    </source>
</reference>
<accession>A0A397UIW3</accession>
<evidence type="ECO:0000313" key="2">
    <source>
        <dbReference type="Proteomes" id="UP000266673"/>
    </source>
</evidence>
<dbReference type="EMBL" id="QKWP01001275">
    <property type="protein sequence ID" value="RIB10225.1"/>
    <property type="molecule type" value="Genomic_DNA"/>
</dbReference>
<name>A0A397UIW3_9GLOM</name>
<comment type="caution">
    <text evidence="1">The sequence shown here is derived from an EMBL/GenBank/DDBJ whole genome shotgun (WGS) entry which is preliminary data.</text>
</comment>